<sequence>MALFLDNMDEMTALIDDFSYELMSKYRTTEWSGKRCLEELDAFLLDDIGVEPDCTSQWQFVSGMDDSWWYEQTDEDKATKIHPYDSDCAAAPQEPEEFPGACAMADAGLLGIIDQAAHLRGIEYGNWSNQCLGGPRPDDDISFFDNLELTELQERASARGLSSEGNASDLIKRLKSAICEGVGKVYGDMKVPQLRENCTIRGLDARGRKNDLVVRLMDDLIERLE</sequence>
<evidence type="ECO:0000256" key="1">
    <source>
        <dbReference type="ARBA" id="ARBA00022553"/>
    </source>
</evidence>
<feature type="domain" description="SAP" evidence="3">
    <location>
        <begin position="186"/>
        <end position="220"/>
    </location>
</feature>
<dbReference type="PANTHER" id="PTHR46551:SF1">
    <property type="entry name" value="SAP DOMAIN-CONTAINING RIBONUCLEOPROTEIN"/>
    <property type="match status" value="1"/>
</dbReference>
<keyword evidence="5" id="KW-1185">Reference proteome</keyword>
<dbReference type="GO" id="GO:0016973">
    <property type="term" value="P:poly(A)+ mRNA export from nucleus"/>
    <property type="evidence" value="ECO:0007669"/>
    <property type="project" value="TreeGrafter"/>
</dbReference>
<comment type="caution">
    <text evidence="4">The sequence shown here is derived from an EMBL/GenBank/DDBJ whole genome shotgun (WGS) entry which is preliminary data.</text>
</comment>
<feature type="domain" description="SAP" evidence="3">
    <location>
        <begin position="144"/>
        <end position="178"/>
    </location>
</feature>
<dbReference type="AlphaFoldDB" id="A0A9W7GFL1"/>
<dbReference type="Pfam" id="PF02037">
    <property type="entry name" value="SAP"/>
    <property type="match status" value="1"/>
</dbReference>
<keyword evidence="1" id="KW-0597">Phosphoprotein</keyword>
<gene>
    <name evidence="4" type="ORF">TrCOL_g4573</name>
</gene>
<evidence type="ECO:0000256" key="2">
    <source>
        <dbReference type="ARBA" id="ARBA00046328"/>
    </source>
</evidence>
<dbReference type="Gene3D" id="1.10.720.30">
    <property type="entry name" value="SAP domain"/>
    <property type="match status" value="1"/>
</dbReference>
<dbReference type="PANTHER" id="PTHR46551">
    <property type="entry name" value="SAP DOMAIN-CONTAINING RIBONUCLEOPROTEIN"/>
    <property type="match status" value="1"/>
</dbReference>
<comment type="similarity">
    <text evidence="2">Belongs to the SAP domain-containing ribonucleoprotein family.</text>
</comment>
<dbReference type="InterPro" id="IPR036361">
    <property type="entry name" value="SAP_dom_sf"/>
</dbReference>
<dbReference type="SUPFAM" id="SSF68906">
    <property type="entry name" value="SAP domain"/>
    <property type="match status" value="1"/>
</dbReference>
<dbReference type="InterPro" id="IPR052240">
    <property type="entry name" value="SAP_domain_ribonucleoprotein"/>
</dbReference>
<dbReference type="OrthoDB" id="2122982at2759"/>
<accession>A0A9W7GFL1</accession>
<name>A0A9W7GFL1_9STRA</name>
<evidence type="ECO:0000313" key="4">
    <source>
        <dbReference type="EMBL" id="GMI43792.1"/>
    </source>
</evidence>
<dbReference type="SMART" id="SM00513">
    <property type="entry name" value="SAP"/>
    <property type="match status" value="2"/>
</dbReference>
<reference evidence="5" key="1">
    <citation type="journal article" date="2023" name="Commun. Biol.">
        <title>Genome analysis of Parmales, the sister group of diatoms, reveals the evolutionary specialization of diatoms from phago-mixotrophs to photoautotrophs.</title>
        <authorList>
            <person name="Ban H."/>
            <person name="Sato S."/>
            <person name="Yoshikawa S."/>
            <person name="Yamada K."/>
            <person name="Nakamura Y."/>
            <person name="Ichinomiya M."/>
            <person name="Sato N."/>
            <person name="Blanc-Mathieu R."/>
            <person name="Endo H."/>
            <person name="Kuwata A."/>
            <person name="Ogata H."/>
        </authorList>
    </citation>
    <scope>NUCLEOTIDE SEQUENCE [LARGE SCALE GENOMIC DNA]</scope>
</reference>
<organism evidence="4 5">
    <name type="scientific">Triparma columacea</name>
    <dbReference type="NCBI Taxonomy" id="722753"/>
    <lineage>
        <taxon>Eukaryota</taxon>
        <taxon>Sar</taxon>
        <taxon>Stramenopiles</taxon>
        <taxon>Ochrophyta</taxon>
        <taxon>Bolidophyceae</taxon>
        <taxon>Parmales</taxon>
        <taxon>Triparmaceae</taxon>
        <taxon>Triparma</taxon>
    </lineage>
</organism>
<dbReference type="EMBL" id="BRYA01000199">
    <property type="protein sequence ID" value="GMI43792.1"/>
    <property type="molecule type" value="Genomic_DNA"/>
</dbReference>
<protein>
    <recommendedName>
        <fullName evidence="3">SAP domain-containing protein</fullName>
    </recommendedName>
</protein>
<dbReference type="Proteomes" id="UP001165065">
    <property type="component" value="Unassembled WGS sequence"/>
</dbReference>
<evidence type="ECO:0000313" key="5">
    <source>
        <dbReference type="Proteomes" id="UP001165065"/>
    </source>
</evidence>
<dbReference type="GO" id="GO:0005634">
    <property type="term" value="C:nucleus"/>
    <property type="evidence" value="ECO:0007669"/>
    <property type="project" value="TreeGrafter"/>
</dbReference>
<evidence type="ECO:0000259" key="3">
    <source>
        <dbReference type="PROSITE" id="PS50800"/>
    </source>
</evidence>
<dbReference type="PROSITE" id="PS50800">
    <property type="entry name" value="SAP"/>
    <property type="match status" value="2"/>
</dbReference>
<proteinExistence type="inferred from homology"/>
<dbReference type="InterPro" id="IPR003034">
    <property type="entry name" value="SAP_dom"/>
</dbReference>